<feature type="region of interest" description="Disordered" evidence="1">
    <location>
        <begin position="1"/>
        <end position="117"/>
    </location>
</feature>
<keyword evidence="3" id="KW-1185">Reference proteome</keyword>
<dbReference type="EMBL" id="EQ962659">
    <property type="protein sequence ID" value="EED13019.1"/>
    <property type="molecule type" value="Genomic_DNA"/>
</dbReference>
<reference evidence="3" key="1">
    <citation type="journal article" date="2015" name="Genome Announc.">
        <title>Genome sequence of the AIDS-associated pathogen Penicillium marneffei (ATCC18224) and its near taxonomic relative Talaromyces stipitatus (ATCC10500).</title>
        <authorList>
            <person name="Nierman W.C."/>
            <person name="Fedorova-Abrams N.D."/>
            <person name="Andrianopoulos A."/>
        </authorList>
    </citation>
    <scope>NUCLEOTIDE SEQUENCE [LARGE SCALE GENOMIC DNA]</scope>
    <source>
        <strain evidence="3">ATCC 10500 / CBS 375.48 / QM 6759 / NRRL 1006</strain>
    </source>
</reference>
<feature type="compositionally biased region" description="Pro residues" evidence="1">
    <location>
        <begin position="18"/>
        <end position="29"/>
    </location>
</feature>
<feature type="compositionally biased region" description="Basic residues" evidence="1">
    <location>
        <begin position="168"/>
        <end position="185"/>
    </location>
</feature>
<protein>
    <recommendedName>
        <fullName evidence="4">OefB</fullName>
    </recommendedName>
</protein>
<feature type="region of interest" description="Disordered" evidence="1">
    <location>
        <begin position="160"/>
        <end position="199"/>
    </location>
</feature>
<dbReference type="PhylomeDB" id="B8MRC5"/>
<dbReference type="OMA" id="NTSCAFP"/>
<dbReference type="InParanoid" id="B8MRC5"/>
<feature type="compositionally biased region" description="Low complexity" evidence="1">
    <location>
        <begin position="1"/>
        <end position="17"/>
    </location>
</feature>
<evidence type="ECO:0000256" key="1">
    <source>
        <dbReference type="SAM" id="MobiDB-lite"/>
    </source>
</evidence>
<evidence type="ECO:0008006" key="4">
    <source>
        <dbReference type="Google" id="ProtNLM"/>
    </source>
</evidence>
<accession>B8MRC5</accession>
<proteinExistence type="predicted"/>
<evidence type="ECO:0000313" key="3">
    <source>
        <dbReference type="Proteomes" id="UP000001745"/>
    </source>
</evidence>
<dbReference type="GeneID" id="8102217"/>
<dbReference type="AlphaFoldDB" id="B8MRC5"/>
<dbReference type="RefSeq" id="XP_002487130.1">
    <property type="nucleotide sequence ID" value="XM_002487085.1"/>
</dbReference>
<feature type="compositionally biased region" description="Low complexity" evidence="1">
    <location>
        <begin position="85"/>
        <end position="96"/>
    </location>
</feature>
<dbReference type="Proteomes" id="UP000001745">
    <property type="component" value="Unassembled WGS sequence"/>
</dbReference>
<feature type="compositionally biased region" description="Low complexity" evidence="1">
    <location>
        <begin position="186"/>
        <end position="199"/>
    </location>
</feature>
<dbReference type="HOGENOM" id="CLU_085102_1_0_1"/>
<evidence type="ECO:0000313" key="2">
    <source>
        <dbReference type="EMBL" id="EED13019.1"/>
    </source>
</evidence>
<feature type="compositionally biased region" description="Low complexity" evidence="1">
    <location>
        <begin position="41"/>
        <end position="55"/>
    </location>
</feature>
<sequence length="220" mass="23650">MRFSYSFSGSTSSSPSPSSLPPPPPPPTPNDGLLDITPRKSSFSSAMGMSSACAFPSWPNRPSLLSPDSEESTASSYLSDEDLFPTDLPLTPPSESAIDEESAASDPVCLPSGADDLTTEEQIQMMRAAAEEDERRARFLAHVHAHARAQQAFKMAQLAAAERENAKRSTKKKRPVMIAGKKHRSSSSSTKTSSGRISSTRLSTSTIAFFNAPYSFTSVR</sequence>
<name>B8MRC5_TALSN</name>
<dbReference type="VEuPathDB" id="FungiDB:TSTA_055240"/>
<organism evidence="2 3">
    <name type="scientific">Talaromyces stipitatus (strain ATCC 10500 / CBS 375.48 / QM 6759 / NRRL 1006)</name>
    <name type="common">Penicillium stipitatum</name>
    <dbReference type="NCBI Taxonomy" id="441959"/>
    <lineage>
        <taxon>Eukaryota</taxon>
        <taxon>Fungi</taxon>
        <taxon>Dikarya</taxon>
        <taxon>Ascomycota</taxon>
        <taxon>Pezizomycotina</taxon>
        <taxon>Eurotiomycetes</taxon>
        <taxon>Eurotiomycetidae</taxon>
        <taxon>Eurotiales</taxon>
        <taxon>Trichocomaceae</taxon>
        <taxon>Talaromyces</taxon>
        <taxon>Talaromyces sect. Talaromyces</taxon>
    </lineage>
</organism>
<dbReference type="eggNOG" id="ENOG502SZVT">
    <property type="taxonomic scope" value="Eukaryota"/>
</dbReference>
<gene>
    <name evidence="2" type="ORF">TSTA_055240</name>
</gene>